<evidence type="ECO:0000313" key="2">
    <source>
        <dbReference type="EMBL" id="TNN24531.1"/>
    </source>
</evidence>
<evidence type="ECO:0000259" key="1">
    <source>
        <dbReference type="Pfam" id="PF16746"/>
    </source>
</evidence>
<dbReference type="GO" id="GO:0023052">
    <property type="term" value="P:signaling"/>
    <property type="evidence" value="ECO:0007669"/>
    <property type="project" value="TreeGrafter"/>
</dbReference>
<feature type="domain" description="BAR" evidence="1">
    <location>
        <begin position="1"/>
        <end position="93"/>
    </location>
</feature>
<protein>
    <submittedName>
        <fullName evidence="2">DCC-interacting protein 13-alpha</fullName>
    </submittedName>
</protein>
<comment type="caution">
    <text evidence="2">The sequence shown here is derived from an EMBL/GenBank/DDBJ whole genome shotgun (WGS) entry which is preliminary data.</text>
</comment>
<proteinExistence type="predicted"/>
<dbReference type="OrthoDB" id="10070851at2759"/>
<accession>A0A4Z2E6Z8</accession>
<evidence type="ECO:0000313" key="3">
    <source>
        <dbReference type="Proteomes" id="UP000314294"/>
    </source>
</evidence>
<dbReference type="Pfam" id="PF16746">
    <property type="entry name" value="BAR_3"/>
    <property type="match status" value="1"/>
</dbReference>
<dbReference type="InterPro" id="IPR004148">
    <property type="entry name" value="BAR_dom"/>
</dbReference>
<dbReference type="Proteomes" id="UP000314294">
    <property type="component" value="Unassembled WGS sequence"/>
</dbReference>
<reference evidence="2 3" key="1">
    <citation type="submission" date="2019-03" db="EMBL/GenBank/DDBJ databases">
        <title>First draft genome of Liparis tanakae, snailfish: a comprehensive survey of snailfish specific genes.</title>
        <authorList>
            <person name="Kim W."/>
            <person name="Song I."/>
            <person name="Jeong J.-H."/>
            <person name="Kim D."/>
            <person name="Kim S."/>
            <person name="Ryu S."/>
            <person name="Song J.Y."/>
            <person name="Lee S.K."/>
        </authorList>
    </citation>
    <scope>NUCLEOTIDE SEQUENCE [LARGE SCALE GENOMIC DNA]</scope>
    <source>
        <tissue evidence="2">Muscle</tissue>
    </source>
</reference>
<gene>
    <name evidence="2" type="primary">APPL1_1</name>
    <name evidence="2" type="ORF">EYF80_065343</name>
</gene>
<dbReference type="EMBL" id="SRLO01015105">
    <property type="protein sequence ID" value="TNN24531.1"/>
    <property type="molecule type" value="Genomic_DNA"/>
</dbReference>
<dbReference type="SUPFAM" id="SSF103657">
    <property type="entry name" value="BAR/IMD domain-like"/>
    <property type="match status" value="1"/>
</dbReference>
<dbReference type="AlphaFoldDB" id="A0A4Z2E6Z8"/>
<name>A0A4Z2E6Z8_9TELE</name>
<sequence length="153" mass="18058">MMFPITQFKERDLKEILTLKEVFQISSDDQKEEKKQKKRRKLLRAEAVEDVYTSRKKQHQTMMHYFCSLNTLQYKKKTALLEPLLGYMQAQVRTHTHTRTRTHTHTHTHTRSHTQAVTGADLHPQISFFKLGSENLTQQWEDFLGTIGTSVQK</sequence>
<dbReference type="PANTHER" id="PTHR46415">
    <property type="entry name" value="ADAPTOR PROTEIN, PHOSPHOTYROSINE INTERACTION, PH DOMAIN AND LEUCINE ZIPPER-CONTAINING 2"/>
    <property type="match status" value="1"/>
</dbReference>
<organism evidence="2 3">
    <name type="scientific">Liparis tanakae</name>
    <name type="common">Tanaka's snailfish</name>
    <dbReference type="NCBI Taxonomy" id="230148"/>
    <lineage>
        <taxon>Eukaryota</taxon>
        <taxon>Metazoa</taxon>
        <taxon>Chordata</taxon>
        <taxon>Craniata</taxon>
        <taxon>Vertebrata</taxon>
        <taxon>Euteleostomi</taxon>
        <taxon>Actinopterygii</taxon>
        <taxon>Neopterygii</taxon>
        <taxon>Teleostei</taxon>
        <taxon>Neoteleostei</taxon>
        <taxon>Acanthomorphata</taxon>
        <taxon>Eupercaria</taxon>
        <taxon>Perciformes</taxon>
        <taxon>Cottioidei</taxon>
        <taxon>Cottales</taxon>
        <taxon>Liparidae</taxon>
        <taxon>Liparis</taxon>
    </lineage>
</organism>
<dbReference type="InterPro" id="IPR027267">
    <property type="entry name" value="AH/BAR_dom_sf"/>
</dbReference>
<keyword evidence="3" id="KW-1185">Reference proteome</keyword>
<dbReference type="InterPro" id="IPR047181">
    <property type="entry name" value="DP13A/B"/>
</dbReference>
<dbReference type="GO" id="GO:0010008">
    <property type="term" value="C:endosome membrane"/>
    <property type="evidence" value="ECO:0007669"/>
    <property type="project" value="TreeGrafter"/>
</dbReference>
<dbReference type="PANTHER" id="PTHR46415:SF3">
    <property type="entry name" value="DCC-INTERACTING PROTEIN 13-ALPHA"/>
    <property type="match status" value="1"/>
</dbReference>
<dbReference type="Gene3D" id="1.20.1270.60">
    <property type="entry name" value="Arfaptin homology (AH) domain/BAR domain"/>
    <property type="match status" value="1"/>
</dbReference>